<accession>A0A4Y6E8Z6</accession>
<organism evidence="1 2">
    <name type="scientific">Microbacterium phage IAmGroot</name>
    <dbReference type="NCBI Taxonomy" id="2588486"/>
    <lineage>
        <taxon>Viruses</taxon>
        <taxon>Duplodnaviria</taxon>
        <taxon>Heunggongvirae</taxon>
        <taxon>Uroviricota</taxon>
        <taxon>Caudoviricetes</taxon>
        <taxon>Casidaviridae</taxon>
        <taxon>Gardenstatevirus</taxon>
        <taxon>Gardenstatevirus iamgroot</taxon>
    </lineage>
</organism>
<keyword evidence="2" id="KW-1185">Reference proteome</keyword>
<dbReference type="EMBL" id="MK880124">
    <property type="protein sequence ID" value="QDF14224.1"/>
    <property type="molecule type" value="Genomic_DNA"/>
</dbReference>
<proteinExistence type="predicted"/>
<name>A0A4Y6E8Z6_9CAUD</name>
<gene>
    <name evidence="1" type="primary">51</name>
    <name evidence="1" type="ORF">SEA_IAMGROOT_51</name>
</gene>
<evidence type="ECO:0000313" key="2">
    <source>
        <dbReference type="Proteomes" id="UP000317085"/>
    </source>
</evidence>
<protein>
    <submittedName>
        <fullName evidence="1">Uncharacterized protein</fullName>
    </submittedName>
</protein>
<dbReference type="Proteomes" id="UP000317085">
    <property type="component" value="Segment"/>
</dbReference>
<sequence>MSDRSLFTLTTSDVIVEASHTTPDPLGTVQELLRDARAAVFPDGDLVTFATPPLF</sequence>
<evidence type="ECO:0000313" key="1">
    <source>
        <dbReference type="EMBL" id="QDF14224.1"/>
    </source>
</evidence>
<reference evidence="2" key="1">
    <citation type="submission" date="2019-05" db="EMBL/GenBank/DDBJ databases">
        <authorList>
            <person name="Matney K."/>
            <person name="Lacafta O."/>
            <person name="Ahmed J."/>
            <person name="Anderson S."/>
            <person name="Assadpour T."/>
            <person name="Espinosa K."/>
            <person name="Gadsden T."/>
            <person name="Graham A."/>
            <person name="Hajjar W."/>
            <person name="Howard T."/>
            <person name="Matsen K."/>
            <person name="Osu J."/>
            <person name="Rup E."/>
            <person name="Sang H."/>
            <person name="Wadi S."/>
            <person name="McNeal J."/>
            <person name="Temple L."/>
        </authorList>
    </citation>
    <scope>NUCLEOTIDE SEQUENCE [LARGE SCALE GENOMIC DNA]</scope>
</reference>